<dbReference type="SUPFAM" id="SSF52467">
    <property type="entry name" value="DHS-like NAD/FAD-binding domain"/>
    <property type="match status" value="1"/>
</dbReference>
<dbReference type="InterPro" id="IPR036982">
    <property type="entry name" value="Deoxyhypusine_synthase_sf"/>
</dbReference>
<dbReference type="EMBL" id="DTMF01000152">
    <property type="protein sequence ID" value="HGF33945.1"/>
    <property type="molecule type" value="Genomic_DNA"/>
</dbReference>
<sequence>MRRKAEDYHDGAKDGLEPLEALDLNRIEDFDDLLRALGKTAFGARRLGEAAEVLTAMVQDPEVTVVGTFSGAMSVAKMGLLLCDMIDQGWLDVVITTGALVAHGFIENLGRAHYKYPSGRSDRELYNQGYNRIYDTLEMEANLDYAEEVVREVLDKLDHREVWASSTLCRELGRHLADLTDQPGLLRNAFLKGVPVFIPAFTDSELGLDLAVYMVRQATKSGEKLPEALRSLSIRFNPFLDLGGYAQKVLEAKKLGIFTVGGGVPRNWAQQVAPYLELLHGRLGLAIPEVKFQYGVRLCPEPAHWGGLSGSPYQEGVSWGKFVAPEDGGRYAEVLCDATIAWPLLVKAVQQRLAKNPPTT</sequence>
<keyword evidence="2" id="KW-0808">Transferase</keyword>
<reference evidence="3" key="1">
    <citation type="journal article" date="2020" name="mSystems">
        <title>Genome- and Community-Level Interaction Insights into Carbon Utilization and Element Cycling Functions of Hydrothermarchaeota in Hydrothermal Sediment.</title>
        <authorList>
            <person name="Zhou Z."/>
            <person name="Liu Y."/>
            <person name="Xu W."/>
            <person name="Pan J."/>
            <person name="Luo Z.H."/>
            <person name="Li M."/>
        </authorList>
    </citation>
    <scope>NUCLEOTIDE SEQUENCE [LARGE SCALE GENOMIC DNA]</scope>
    <source>
        <strain evidence="3">SpSt-897</strain>
    </source>
</reference>
<name>A0A7C3Z1P5_9BACT</name>
<dbReference type="InterPro" id="IPR029035">
    <property type="entry name" value="DHS-like_NAD/FAD-binding_dom"/>
</dbReference>
<comment type="caution">
    <text evidence="3">The sequence shown here is derived from an EMBL/GenBank/DDBJ whole genome shotgun (WGS) entry which is preliminary data.</text>
</comment>
<dbReference type="InterPro" id="IPR002773">
    <property type="entry name" value="Deoxyhypusine_synthase"/>
</dbReference>
<dbReference type="GO" id="GO:0005737">
    <property type="term" value="C:cytoplasm"/>
    <property type="evidence" value="ECO:0007669"/>
    <property type="project" value="TreeGrafter"/>
</dbReference>
<proteinExistence type="inferred from homology"/>
<evidence type="ECO:0000256" key="1">
    <source>
        <dbReference type="ARBA" id="ARBA00009892"/>
    </source>
</evidence>
<accession>A0A7C3Z1P5</accession>
<dbReference type="PANTHER" id="PTHR11703:SF2">
    <property type="entry name" value="DEOXYHYPUSINE SYNTHASE-LIKE PROTEIN"/>
    <property type="match status" value="1"/>
</dbReference>
<organism evidence="3">
    <name type="scientific">Desulfobacca acetoxidans</name>
    <dbReference type="NCBI Taxonomy" id="60893"/>
    <lineage>
        <taxon>Bacteria</taxon>
        <taxon>Pseudomonadati</taxon>
        <taxon>Thermodesulfobacteriota</taxon>
        <taxon>Desulfobaccia</taxon>
        <taxon>Desulfobaccales</taxon>
        <taxon>Desulfobaccaceae</taxon>
        <taxon>Desulfobacca</taxon>
    </lineage>
</organism>
<dbReference type="AlphaFoldDB" id="A0A7C3Z1P5"/>
<comment type="similarity">
    <text evidence="1">Belongs to the deoxyhypusine synthase family.</text>
</comment>
<dbReference type="Pfam" id="PF01916">
    <property type="entry name" value="DS"/>
    <property type="match status" value="1"/>
</dbReference>
<dbReference type="Gene3D" id="3.40.910.10">
    <property type="entry name" value="Deoxyhypusine synthase"/>
    <property type="match status" value="1"/>
</dbReference>
<gene>
    <name evidence="3" type="ORF">ENW96_06075</name>
</gene>
<evidence type="ECO:0000313" key="3">
    <source>
        <dbReference type="EMBL" id="HGF33945.1"/>
    </source>
</evidence>
<dbReference type="PANTHER" id="PTHR11703">
    <property type="entry name" value="DEOXYHYPUSINE SYNTHASE"/>
    <property type="match status" value="1"/>
</dbReference>
<dbReference type="GO" id="GO:0034038">
    <property type="term" value="F:deoxyhypusine synthase activity"/>
    <property type="evidence" value="ECO:0007669"/>
    <property type="project" value="TreeGrafter"/>
</dbReference>
<protein>
    <submittedName>
        <fullName evidence="3">Deoxyhypusine synthase</fullName>
    </submittedName>
</protein>
<evidence type="ECO:0000256" key="2">
    <source>
        <dbReference type="ARBA" id="ARBA00022679"/>
    </source>
</evidence>